<feature type="region of interest" description="Disordered" evidence="1">
    <location>
        <begin position="401"/>
        <end position="432"/>
    </location>
</feature>
<evidence type="ECO:0000313" key="4">
    <source>
        <dbReference type="Proteomes" id="UP000654075"/>
    </source>
</evidence>
<dbReference type="EMBL" id="CAJNNV010000345">
    <property type="protein sequence ID" value="CAE8582286.1"/>
    <property type="molecule type" value="Genomic_DNA"/>
</dbReference>
<comment type="caution">
    <text evidence="3">The sequence shown here is derived from an EMBL/GenBank/DDBJ whole genome shotgun (WGS) entry which is preliminary data.</text>
</comment>
<evidence type="ECO:0000259" key="2">
    <source>
        <dbReference type="Pfam" id="PF05050"/>
    </source>
</evidence>
<dbReference type="Gene3D" id="3.40.50.150">
    <property type="entry name" value="Vaccinia Virus protein VP39"/>
    <property type="match status" value="1"/>
</dbReference>
<organism evidence="3 4">
    <name type="scientific">Polarella glacialis</name>
    <name type="common">Dinoflagellate</name>
    <dbReference type="NCBI Taxonomy" id="89957"/>
    <lineage>
        <taxon>Eukaryota</taxon>
        <taxon>Sar</taxon>
        <taxon>Alveolata</taxon>
        <taxon>Dinophyceae</taxon>
        <taxon>Suessiales</taxon>
        <taxon>Suessiaceae</taxon>
        <taxon>Polarella</taxon>
    </lineage>
</organism>
<dbReference type="SUPFAM" id="SSF53335">
    <property type="entry name" value="S-adenosyl-L-methionine-dependent methyltransferases"/>
    <property type="match status" value="1"/>
</dbReference>
<dbReference type="PANTHER" id="PTHR34203">
    <property type="entry name" value="METHYLTRANSFERASE, FKBM FAMILY PROTEIN"/>
    <property type="match status" value="1"/>
</dbReference>
<dbReference type="OrthoDB" id="442436at2759"/>
<sequence length="750" mass="83476">MARRLWKQVEGFNMGSAQPLGETQQLFHMLQTAISQYSIGHQLEEACWLGVLILQFWQILMRFPDIRPCELVSEWRLLVSADWSLLLLADFPALSLQSPACGEETYQLATDAYQLRKLVRCHPILSPPETQMHEANGRAFQTEFETIEVRCSFRLPHAWPLRELALTLTQKRAQGLSNAARHPGTVTNARTFALHLKVGLEGKEVVDGFRRCPLPSCDALDTDGDAGFQRFVDALINSALDGSVLYPFSPAAPPRCPLGLAVQELAGAVVQVSRLGAAGGGWRAAEAGARQAQRIVTRWMEESPAAAADPLGELLSSRWDFFGLMHALQVMVRRSADSHATLPLPWLVSEGPAARALLADSASVRGTFVRYFLAHLRTEFWGGNDGVEILVRRLIRRGRRYGASSGRQQSNQAANAQSNENNYDSGSFSGSHSVSDPHSRVFVDVGAFCIGHECLTADLLTQLRAECRSPRGRAAQNRRRPPPRVFGLEPNSQNLRRTKWRLQRLPRRWLRCLTMQRAAVSNVTLQKAVLYGTGGKASLKEDAYGNVSWHQTGHGTIGTQRDDHFEAVPVVRLADWAASRRPPVQQVEILKVDVEGNEWEVLQGAEPLFRHQRIKAVVLEYSHFWAAGHHGGAGGRAASLRAVAEWFSGFGYDGFLVGSPCLVPISGPQMEWWDDIYEVCKNPDARMYRGMAGWCWLNVAFLLRGSAAATAWHWTPSDLVPRNAEEALPSARSTCGALAERKRRHQRKRR</sequence>
<proteinExistence type="predicted"/>
<feature type="region of interest" description="Disordered" evidence="1">
    <location>
        <begin position="730"/>
        <end position="750"/>
    </location>
</feature>
<dbReference type="InterPro" id="IPR029063">
    <property type="entry name" value="SAM-dependent_MTases_sf"/>
</dbReference>
<reference evidence="3" key="1">
    <citation type="submission" date="2021-02" db="EMBL/GenBank/DDBJ databases">
        <authorList>
            <person name="Dougan E. K."/>
            <person name="Rhodes N."/>
            <person name="Thang M."/>
            <person name="Chan C."/>
        </authorList>
    </citation>
    <scope>NUCLEOTIDE SEQUENCE</scope>
</reference>
<dbReference type="Proteomes" id="UP000654075">
    <property type="component" value="Unassembled WGS sequence"/>
</dbReference>
<protein>
    <recommendedName>
        <fullName evidence="2">Methyltransferase FkbM domain-containing protein</fullName>
    </recommendedName>
</protein>
<keyword evidence="4" id="KW-1185">Reference proteome</keyword>
<feature type="compositionally biased region" description="Basic residues" evidence="1">
    <location>
        <begin position="741"/>
        <end position="750"/>
    </location>
</feature>
<dbReference type="InterPro" id="IPR052514">
    <property type="entry name" value="SAM-dependent_MTase"/>
</dbReference>
<evidence type="ECO:0000256" key="1">
    <source>
        <dbReference type="SAM" id="MobiDB-lite"/>
    </source>
</evidence>
<evidence type="ECO:0000313" key="3">
    <source>
        <dbReference type="EMBL" id="CAE8582286.1"/>
    </source>
</evidence>
<dbReference type="NCBIfam" id="TIGR01444">
    <property type="entry name" value="fkbM_fam"/>
    <property type="match status" value="1"/>
</dbReference>
<dbReference type="InterPro" id="IPR006342">
    <property type="entry name" value="FkbM_mtfrase"/>
</dbReference>
<accession>A0A813D1V5</accession>
<dbReference type="Pfam" id="PF05050">
    <property type="entry name" value="Methyltransf_21"/>
    <property type="match status" value="1"/>
</dbReference>
<gene>
    <name evidence="3" type="ORF">PGLA1383_LOCUS1286</name>
</gene>
<feature type="domain" description="Methyltransferase FkbM" evidence="2">
    <location>
        <begin position="482"/>
        <end position="647"/>
    </location>
</feature>
<dbReference type="AlphaFoldDB" id="A0A813D1V5"/>
<name>A0A813D1V5_POLGL</name>
<dbReference type="PANTHER" id="PTHR34203:SF15">
    <property type="entry name" value="SLL1173 PROTEIN"/>
    <property type="match status" value="1"/>
</dbReference>